<proteinExistence type="predicted"/>
<comment type="caution">
    <text evidence="1">The sequence shown here is derived from an EMBL/GenBank/DDBJ whole genome shotgun (WGS) entry which is preliminary data.</text>
</comment>
<dbReference type="Proteomes" id="UP000789831">
    <property type="component" value="Unassembled WGS sequence"/>
</dbReference>
<protein>
    <submittedName>
        <fullName evidence="1">12124_t:CDS:1</fullName>
    </submittedName>
</protein>
<organism evidence="1 2">
    <name type="scientific">Ambispora gerdemannii</name>
    <dbReference type="NCBI Taxonomy" id="144530"/>
    <lineage>
        <taxon>Eukaryota</taxon>
        <taxon>Fungi</taxon>
        <taxon>Fungi incertae sedis</taxon>
        <taxon>Mucoromycota</taxon>
        <taxon>Glomeromycotina</taxon>
        <taxon>Glomeromycetes</taxon>
        <taxon>Archaeosporales</taxon>
        <taxon>Ambisporaceae</taxon>
        <taxon>Ambispora</taxon>
    </lineage>
</organism>
<name>A0A9N9FGN8_9GLOM</name>
<evidence type="ECO:0000313" key="1">
    <source>
        <dbReference type="EMBL" id="CAG8532875.1"/>
    </source>
</evidence>
<gene>
    <name evidence="1" type="ORF">AGERDE_LOCUS5798</name>
</gene>
<dbReference type="AlphaFoldDB" id="A0A9N9FGN8"/>
<sequence length="65" mass="7189">MAAPPDKLAYIRSAAWAIGAKLKQQNAITASPYHRSGYSRYISSVKLVMETEAVHNSTSNLEYQC</sequence>
<evidence type="ECO:0000313" key="2">
    <source>
        <dbReference type="Proteomes" id="UP000789831"/>
    </source>
</evidence>
<keyword evidence="2" id="KW-1185">Reference proteome</keyword>
<reference evidence="1" key="1">
    <citation type="submission" date="2021-06" db="EMBL/GenBank/DDBJ databases">
        <authorList>
            <person name="Kallberg Y."/>
            <person name="Tangrot J."/>
            <person name="Rosling A."/>
        </authorList>
    </citation>
    <scope>NUCLEOTIDE SEQUENCE</scope>
    <source>
        <strain evidence="1">MT106</strain>
    </source>
</reference>
<accession>A0A9N9FGN8</accession>
<dbReference type="EMBL" id="CAJVPL010000833">
    <property type="protein sequence ID" value="CAG8532875.1"/>
    <property type="molecule type" value="Genomic_DNA"/>
</dbReference>